<comment type="caution">
    <text evidence="2">The sequence shown here is derived from an EMBL/GenBank/DDBJ whole genome shotgun (WGS) entry which is preliminary data.</text>
</comment>
<dbReference type="Proteomes" id="UP000193920">
    <property type="component" value="Unassembled WGS sequence"/>
</dbReference>
<evidence type="ECO:0000256" key="1">
    <source>
        <dbReference type="SAM" id="Phobius"/>
    </source>
</evidence>
<evidence type="ECO:0000313" key="3">
    <source>
        <dbReference type="Proteomes" id="UP000193920"/>
    </source>
</evidence>
<keyword evidence="3" id="KW-1185">Reference proteome</keyword>
<feature type="transmembrane region" description="Helical" evidence="1">
    <location>
        <begin position="617"/>
        <end position="639"/>
    </location>
</feature>
<gene>
    <name evidence="2" type="ORF">LY90DRAFT_518443</name>
</gene>
<organism evidence="2 3">
    <name type="scientific">Neocallimastix californiae</name>
    <dbReference type="NCBI Taxonomy" id="1754190"/>
    <lineage>
        <taxon>Eukaryota</taxon>
        <taxon>Fungi</taxon>
        <taxon>Fungi incertae sedis</taxon>
        <taxon>Chytridiomycota</taxon>
        <taxon>Chytridiomycota incertae sedis</taxon>
        <taxon>Neocallimastigomycetes</taxon>
        <taxon>Neocallimastigales</taxon>
        <taxon>Neocallimastigaceae</taxon>
        <taxon>Neocallimastix</taxon>
    </lineage>
</organism>
<accession>A0A1Y1ZNJ1</accession>
<dbReference type="AlphaFoldDB" id="A0A1Y1ZNJ1"/>
<evidence type="ECO:0000313" key="2">
    <source>
        <dbReference type="EMBL" id="ORY11764.1"/>
    </source>
</evidence>
<feature type="transmembrane region" description="Helical" evidence="1">
    <location>
        <begin position="443"/>
        <end position="466"/>
    </location>
</feature>
<keyword evidence="1" id="KW-0472">Membrane</keyword>
<protein>
    <recommendedName>
        <fullName evidence="4">Transcription factor domain-containing protein</fullName>
    </recommendedName>
</protein>
<sequence>MEKTNQSITDSNRIFESKKLYSKKRSISNLENDVEDSSQEKSVITMKKVKKGPKVGFLNDKVNAEVIKILTESNIQCKIENEEILIENKEEIESNSDSCTEFYKINSNNVDLGYNSDFNFEIDSDDNFDINIDDKLDKKKNNNINLPRINVEFVKKRMNSGFEDTVVNDISTLYLKYLKNKEINHEFLNNLHDIFSPNNIYFRNSFNQLRTVVFQDYKSLDNIMIEYIPGSKTDSLHINFNLIVDFFKYGYNIALIIYPSVILLRIRQKSLSPGLLFAIYAGAYLFRPNQDKIKSRFYYFMAFKMKVLNLNDDSKQNKNNLFYYERVNSIWLSINIDTLLNLTCNCLDHLNWLDQPIPQSITDRMLMEKYPPTKGSIKYIVIINYIAKVIKHAKDRREGKFNNKEFKKLMEELETIRIHLKEYFNNFQEKKNKLKYRSIGCQFYIYLIYFTAKLILFNMELSPFVYQNKLFSSKKYIKIRKSSRKVQSHLNNSSNNTNNNMNKDYFDISINENSNNSKNINETESTNFTSQNFNDDYFKNRYHFFSILENIPNNCFNYKTYVETYEMDNNDDTLFLNIPPLINDMDYESCYYICFETVELAKNVLYEINENINQSRIIYPCYLCFAFYNIGLFYMLIYANFKNEQVKMDIEYFHDQIKNVYEYYPYISVYFSKMYERAKMDAYEAFLDDSIIFCPKGSF</sequence>
<dbReference type="EMBL" id="MCOG01000378">
    <property type="protein sequence ID" value="ORY11764.1"/>
    <property type="molecule type" value="Genomic_DNA"/>
</dbReference>
<proteinExistence type="predicted"/>
<name>A0A1Y1ZNJ1_9FUNG</name>
<keyword evidence="1" id="KW-0812">Transmembrane</keyword>
<dbReference type="OrthoDB" id="2146802at2759"/>
<reference evidence="2 3" key="1">
    <citation type="submission" date="2016-08" db="EMBL/GenBank/DDBJ databases">
        <title>A Parts List for Fungal Cellulosomes Revealed by Comparative Genomics.</title>
        <authorList>
            <consortium name="DOE Joint Genome Institute"/>
            <person name="Haitjema C.H."/>
            <person name="Gilmore S.P."/>
            <person name="Henske J.K."/>
            <person name="Solomon K.V."/>
            <person name="De Groot R."/>
            <person name="Kuo A."/>
            <person name="Mondo S.J."/>
            <person name="Salamov A.A."/>
            <person name="Labutti K."/>
            <person name="Zhao Z."/>
            <person name="Chiniquy J."/>
            <person name="Barry K."/>
            <person name="Brewer H.M."/>
            <person name="Purvine S.O."/>
            <person name="Wright A.T."/>
            <person name="Boxma B."/>
            <person name="Van Alen T."/>
            <person name="Hackstein J.H."/>
            <person name="Baker S.E."/>
            <person name="Grigoriev I.V."/>
            <person name="O'Malley M.A."/>
        </authorList>
    </citation>
    <scope>NUCLEOTIDE SEQUENCE [LARGE SCALE GENOMIC DNA]</scope>
    <source>
        <strain evidence="2 3">G1</strain>
    </source>
</reference>
<evidence type="ECO:0008006" key="4">
    <source>
        <dbReference type="Google" id="ProtNLM"/>
    </source>
</evidence>
<keyword evidence="1" id="KW-1133">Transmembrane helix</keyword>